<evidence type="ECO:0000313" key="2">
    <source>
        <dbReference type="Proteomes" id="UP000216024"/>
    </source>
</evidence>
<proteinExistence type="predicted"/>
<gene>
    <name evidence="1" type="ORF">CCE28_21460</name>
</gene>
<comment type="caution">
    <text evidence="1">The sequence shown here is derived from an EMBL/GenBank/DDBJ whole genome shotgun (WGS) entry which is preliminary data.</text>
</comment>
<dbReference type="Pfam" id="PF07892">
    <property type="entry name" value="DUF1667"/>
    <property type="match status" value="1"/>
</dbReference>
<dbReference type="SUPFAM" id="SSF160148">
    <property type="entry name" value="CPE0013-like"/>
    <property type="match status" value="1"/>
</dbReference>
<name>A0A267MAW6_9FIRM</name>
<dbReference type="OrthoDB" id="9811531at2"/>
<dbReference type="Proteomes" id="UP000216024">
    <property type="component" value="Unassembled WGS sequence"/>
</dbReference>
<sequence>MGCRLDVIEEKEKYTVLGNKCPRGKDYGVKELTNPTRVVTSTVKIEGGLLNRIPVKTNGDIPKDKVFECMKLLDKIQLKAPVKAGDIVLKNIFNTGIDVVTSRSM</sequence>
<dbReference type="PANTHER" id="PTHR39450:SF1">
    <property type="entry name" value="DUF1667 DOMAIN-CONTAINING PROTEIN"/>
    <property type="match status" value="1"/>
</dbReference>
<dbReference type="AlphaFoldDB" id="A0A267MAW6"/>
<protein>
    <submittedName>
        <fullName evidence="1">Molybdopterin oxidoreductase</fullName>
    </submittedName>
</protein>
<dbReference type="EMBL" id="NIBG01000042">
    <property type="protein sequence ID" value="PAB55940.1"/>
    <property type="molecule type" value="Genomic_DNA"/>
</dbReference>
<dbReference type="InterPro" id="IPR012460">
    <property type="entry name" value="DUF1667"/>
</dbReference>
<organism evidence="1 2">
    <name type="scientific">Anaeromicrobium sediminis</name>
    <dbReference type="NCBI Taxonomy" id="1478221"/>
    <lineage>
        <taxon>Bacteria</taxon>
        <taxon>Bacillati</taxon>
        <taxon>Bacillota</taxon>
        <taxon>Clostridia</taxon>
        <taxon>Peptostreptococcales</taxon>
        <taxon>Thermotaleaceae</taxon>
        <taxon>Anaeromicrobium</taxon>
    </lineage>
</organism>
<dbReference type="Gene3D" id="3.10.530.10">
    <property type="entry name" value="CPE0013-like"/>
    <property type="match status" value="1"/>
</dbReference>
<evidence type="ECO:0000313" key="1">
    <source>
        <dbReference type="EMBL" id="PAB55940.1"/>
    </source>
</evidence>
<dbReference type="InterPro" id="IPR036593">
    <property type="entry name" value="CPE0013-like_sf"/>
</dbReference>
<accession>A0A267MAW6</accession>
<dbReference type="PANTHER" id="PTHR39450">
    <property type="entry name" value="MOLYBDOPTERIN OXIDOREDUCTASE, 4FE-4S CLUSTER-BINDING SUBUNIT"/>
    <property type="match status" value="1"/>
</dbReference>
<keyword evidence="2" id="KW-1185">Reference proteome</keyword>
<reference evidence="1 2" key="1">
    <citation type="submission" date="2017-06" db="EMBL/GenBank/DDBJ databases">
        <title>Draft genome sequence of anaerobic fermentative bacterium Anaeromicrobium sediminis DY2726D isolated from West Pacific Ocean sediments.</title>
        <authorList>
            <person name="Zeng X."/>
        </authorList>
    </citation>
    <scope>NUCLEOTIDE SEQUENCE [LARGE SCALE GENOMIC DNA]</scope>
    <source>
        <strain evidence="1 2">DY2726D</strain>
    </source>
</reference>